<dbReference type="GO" id="GO:0016301">
    <property type="term" value="F:kinase activity"/>
    <property type="evidence" value="ECO:0007669"/>
    <property type="project" value="UniProtKB-KW"/>
</dbReference>
<proteinExistence type="inferred from homology"/>
<dbReference type="HOGENOM" id="CLU_027634_5_1_12"/>
<reference evidence="5 6" key="1">
    <citation type="journal article" date="2008" name="PLoS ONE">
        <title>Genome sequence of the saprophyte Leptospira biflexa provides insights into the evolution of Leptospira and the pathogenesis of leptospirosis.</title>
        <authorList>
            <person name="Picardeau M."/>
            <person name="Bulach D.M."/>
            <person name="Bouchier C."/>
            <person name="Zuerner R.L."/>
            <person name="Zidane N."/>
            <person name="Wilson P.J."/>
            <person name="Creno S."/>
            <person name="Kuczek E.S."/>
            <person name="Bommezzadri S."/>
            <person name="Davis J.C."/>
            <person name="McGrath A."/>
            <person name="Johnson M.J."/>
            <person name="Boursaux-Eude C."/>
            <person name="Seemann T."/>
            <person name="Rouy Z."/>
            <person name="Coppel R.L."/>
            <person name="Rood J.I."/>
            <person name="Lajus A."/>
            <person name="Davies J.K."/>
            <person name="Medigue C."/>
            <person name="Adler B."/>
        </authorList>
    </citation>
    <scope>NUCLEOTIDE SEQUENCE [LARGE SCALE GENOMIC DNA]</scope>
    <source>
        <strain evidence="6">Patoc 1 / ATCC 23582 / Paris</strain>
    </source>
</reference>
<accession>B0SJ69</accession>
<organism evidence="5 6">
    <name type="scientific">Leptospira biflexa serovar Patoc (strain Patoc 1 / ATCC 23582 / Paris)</name>
    <dbReference type="NCBI Taxonomy" id="456481"/>
    <lineage>
        <taxon>Bacteria</taxon>
        <taxon>Pseudomonadati</taxon>
        <taxon>Spirochaetota</taxon>
        <taxon>Spirochaetia</taxon>
        <taxon>Leptospirales</taxon>
        <taxon>Leptospiraceae</taxon>
        <taxon>Leptospira</taxon>
    </lineage>
</organism>
<keyword evidence="2 5" id="KW-0808">Transferase</keyword>
<name>B0SJ69_LEPBP</name>
<evidence type="ECO:0000313" key="6">
    <source>
        <dbReference type="Proteomes" id="UP000001847"/>
    </source>
</evidence>
<evidence type="ECO:0000313" key="5">
    <source>
        <dbReference type="EMBL" id="ABZ96639.1"/>
    </source>
</evidence>
<dbReference type="EMBL" id="CP000786">
    <property type="protein sequence ID" value="ABZ96639.1"/>
    <property type="molecule type" value="Genomic_DNA"/>
</dbReference>
<dbReference type="STRING" id="456481.LEPBI_I0501"/>
<dbReference type="Proteomes" id="UP000001847">
    <property type="component" value="Chromosome I"/>
</dbReference>
<dbReference type="CDD" id="cd01168">
    <property type="entry name" value="adenosine_kinase"/>
    <property type="match status" value="1"/>
</dbReference>
<keyword evidence="3 5" id="KW-0418">Kinase</keyword>
<dbReference type="EC" id="2.7.1.-" evidence="5"/>
<dbReference type="InterPro" id="IPR052700">
    <property type="entry name" value="Carb_kinase_PfkB-like"/>
</dbReference>
<evidence type="ECO:0000256" key="1">
    <source>
        <dbReference type="ARBA" id="ARBA00010688"/>
    </source>
</evidence>
<feature type="domain" description="Carbohydrate kinase PfkB" evidence="4">
    <location>
        <begin position="76"/>
        <end position="336"/>
    </location>
</feature>
<dbReference type="KEGG" id="lbi:LEPBI_I0501"/>
<dbReference type="SUPFAM" id="SSF53613">
    <property type="entry name" value="Ribokinase-like"/>
    <property type="match status" value="1"/>
</dbReference>
<dbReference type="Gene3D" id="3.40.1190.20">
    <property type="match status" value="1"/>
</dbReference>
<dbReference type="PANTHER" id="PTHR43320:SF3">
    <property type="entry name" value="CARBOHYDRATE KINASE PFKB DOMAIN-CONTAINING PROTEIN"/>
    <property type="match status" value="1"/>
</dbReference>
<evidence type="ECO:0000256" key="2">
    <source>
        <dbReference type="ARBA" id="ARBA00022679"/>
    </source>
</evidence>
<dbReference type="Gene3D" id="3.30.1110.10">
    <property type="match status" value="1"/>
</dbReference>
<dbReference type="InterPro" id="IPR011611">
    <property type="entry name" value="PfkB_dom"/>
</dbReference>
<evidence type="ECO:0000256" key="3">
    <source>
        <dbReference type="ARBA" id="ARBA00022777"/>
    </source>
</evidence>
<dbReference type="InterPro" id="IPR029056">
    <property type="entry name" value="Ribokinase-like"/>
</dbReference>
<dbReference type="PANTHER" id="PTHR43320">
    <property type="entry name" value="SUGAR KINASE"/>
    <property type="match status" value="1"/>
</dbReference>
<gene>
    <name evidence="5" type="ordered locus">LEPBI_I0501</name>
</gene>
<dbReference type="InterPro" id="IPR002173">
    <property type="entry name" value="Carboh/pur_kinase_PfkB_CS"/>
</dbReference>
<protein>
    <submittedName>
        <fullName evidence="5">Putative carbohydrate kinase, PfkB family</fullName>
        <ecNumber evidence="5">2.7.1.-</ecNumber>
    </submittedName>
</protein>
<dbReference type="PROSITE" id="PS00584">
    <property type="entry name" value="PFKB_KINASES_2"/>
    <property type="match status" value="1"/>
</dbReference>
<dbReference type="Pfam" id="PF00294">
    <property type="entry name" value="PfkB"/>
    <property type="match status" value="1"/>
</dbReference>
<evidence type="ECO:0000259" key="4">
    <source>
        <dbReference type="Pfam" id="PF00294"/>
    </source>
</evidence>
<dbReference type="AlphaFoldDB" id="B0SJ69"/>
<comment type="similarity">
    <text evidence="1">Belongs to the carbohydrate kinase PfkB family.</text>
</comment>
<sequence length="353" mass="38776">MPNWNRKIECQFPKGKKHCPMRHYDVFGVGNALVDIIAFIDPKFLEKQNITKGVMTLVDESRQGQILADLHDEKKELRSGGSAANTMIAIANSGGTCCYTGKVTHDTYGEFYKKDMEDAGVLFETTPDKLGHTGTCVVLTTPDAERTMLTNLAISTSLGPDDIDIENLKKSKYVYVEGYLWDGDSTKKASELTMKIAKENKVKVSFTYSDPFCVNRSRDEFIHLTKEYVDVVFCNTEEGLALSGAKTAEEAVQFISKLCSLVFMTAGKEGAYVAENGKITLVPGFPVKPIDTTGAGDAFAAGVLYGLTQGYSAQKSARWGNYVASRIVCEVGPRLSVKLMGRQEEILTGFQDQ</sequence>
<keyword evidence="6" id="KW-1185">Reference proteome</keyword>